<comment type="caution">
    <text evidence="3">The sequence shown here is derived from an EMBL/GenBank/DDBJ whole genome shotgun (WGS) entry which is preliminary data.</text>
</comment>
<keyword evidence="3" id="KW-0378">Hydrolase</keyword>
<dbReference type="PANTHER" id="PTHR43798:SF5">
    <property type="entry name" value="MONOACYLGLYCEROL LIPASE ABHD6"/>
    <property type="match status" value="1"/>
</dbReference>
<evidence type="ECO:0000313" key="4">
    <source>
        <dbReference type="Proteomes" id="UP000586042"/>
    </source>
</evidence>
<accession>A0A7Y6M9I3</accession>
<keyword evidence="4" id="KW-1185">Reference proteome</keyword>
<proteinExistence type="predicted"/>
<name>A0A7Y6M9I3_9ACTN</name>
<dbReference type="EMBL" id="JABWGN010000037">
    <property type="protein sequence ID" value="NUW38464.1"/>
    <property type="molecule type" value="Genomic_DNA"/>
</dbReference>
<feature type="compositionally biased region" description="Polar residues" evidence="1">
    <location>
        <begin position="7"/>
        <end position="17"/>
    </location>
</feature>
<reference evidence="3 4" key="1">
    <citation type="submission" date="2020-06" db="EMBL/GenBank/DDBJ databases">
        <title>Nonomuraea sp. SMC257, a novel actinomycete isolated from soil.</title>
        <authorList>
            <person name="Chanama M."/>
        </authorList>
    </citation>
    <scope>NUCLEOTIDE SEQUENCE [LARGE SCALE GENOMIC DNA]</scope>
    <source>
        <strain evidence="3 4">SMC257</strain>
    </source>
</reference>
<dbReference type="Gene3D" id="3.40.50.1820">
    <property type="entry name" value="alpha/beta hydrolase"/>
    <property type="match status" value="1"/>
</dbReference>
<sequence>MNAAVVSGQSAEASGSPTLPLKGGDVYVRQDGPADAPALVLIHGLASSTRSWDALVPLLTKSHRVIRIDLLGHGRSAKPAGDGYGMPEQGRRVGEAMDRLGVKHAVVVGHSTGGAVATALAEQRPDLVTALAIIDTAPRLDAAVSSGFLGGLLDDPVIGQLLWRLRTDSLIRNAASTAFSRRGYQIPQAVVDDARGMTYHAFIATSQDGDDYVNQRALPDRLSPLGKPLLVIFGKEDQRWRSSSAAEYRAVPGAKVEVLPGIGHSPIMEDPPRTAALLLAFAASHTTQAH</sequence>
<organism evidence="3 4">
    <name type="scientific">Nonomuraea montanisoli</name>
    <dbReference type="NCBI Taxonomy" id="2741721"/>
    <lineage>
        <taxon>Bacteria</taxon>
        <taxon>Bacillati</taxon>
        <taxon>Actinomycetota</taxon>
        <taxon>Actinomycetes</taxon>
        <taxon>Streptosporangiales</taxon>
        <taxon>Streptosporangiaceae</taxon>
        <taxon>Nonomuraea</taxon>
    </lineage>
</organism>
<evidence type="ECO:0000256" key="1">
    <source>
        <dbReference type="SAM" id="MobiDB-lite"/>
    </source>
</evidence>
<dbReference type="GO" id="GO:0047372">
    <property type="term" value="F:monoacylglycerol lipase activity"/>
    <property type="evidence" value="ECO:0007669"/>
    <property type="project" value="TreeGrafter"/>
</dbReference>
<dbReference type="PANTHER" id="PTHR43798">
    <property type="entry name" value="MONOACYLGLYCEROL LIPASE"/>
    <property type="match status" value="1"/>
</dbReference>
<protein>
    <submittedName>
        <fullName evidence="3">Alpha/beta fold hydrolase</fullName>
    </submittedName>
</protein>
<feature type="domain" description="AB hydrolase-1" evidence="2">
    <location>
        <begin position="37"/>
        <end position="271"/>
    </location>
</feature>
<dbReference type="AlphaFoldDB" id="A0A7Y6M9I3"/>
<dbReference type="PRINTS" id="PR00111">
    <property type="entry name" value="ABHYDROLASE"/>
</dbReference>
<dbReference type="InterPro" id="IPR050266">
    <property type="entry name" value="AB_hydrolase_sf"/>
</dbReference>
<feature type="region of interest" description="Disordered" evidence="1">
    <location>
        <begin position="1"/>
        <end position="20"/>
    </location>
</feature>
<dbReference type="InterPro" id="IPR000073">
    <property type="entry name" value="AB_hydrolase_1"/>
</dbReference>
<dbReference type="Proteomes" id="UP000586042">
    <property type="component" value="Unassembled WGS sequence"/>
</dbReference>
<dbReference type="Pfam" id="PF00561">
    <property type="entry name" value="Abhydrolase_1"/>
    <property type="match status" value="1"/>
</dbReference>
<gene>
    <name evidence="3" type="ORF">HTZ77_44785</name>
</gene>
<evidence type="ECO:0000313" key="3">
    <source>
        <dbReference type="EMBL" id="NUW38464.1"/>
    </source>
</evidence>
<evidence type="ECO:0000259" key="2">
    <source>
        <dbReference type="Pfam" id="PF00561"/>
    </source>
</evidence>
<dbReference type="GO" id="GO:0016020">
    <property type="term" value="C:membrane"/>
    <property type="evidence" value="ECO:0007669"/>
    <property type="project" value="TreeGrafter"/>
</dbReference>
<dbReference type="InterPro" id="IPR029058">
    <property type="entry name" value="AB_hydrolase_fold"/>
</dbReference>
<dbReference type="GO" id="GO:0046464">
    <property type="term" value="P:acylglycerol catabolic process"/>
    <property type="evidence" value="ECO:0007669"/>
    <property type="project" value="TreeGrafter"/>
</dbReference>
<dbReference type="SUPFAM" id="SSF53474">
    <property type="entry name" value="alpha/beta-Hydrolases"/>
    <property type="match status" value="1"/>
</dbReference>